<comment type="caution">
    <text evidence="4">The sequence shown here is derived from an EMBL/GenBank/DDBJ whole genome shotgun (WGS) entry which is preliminary data.</text>
</comment>
<sequence>MMSNELAAEVAVIGAGSVGIAVAYYLLKDYGIKNTVLIDPLGPMSLTSAQSGENYRNWWPHPMMTAFTDNSMSLMEEIAAQTNNRINMTRRGYTLVTRRNNPQDLIDDLYQGYGAAHSSLIRIHDGTSNASYVPPVSADWSTAPEGVDVLLDPTLIRNTFPTYAQDIAAVIHIRRAGSISGQQLGQFMLEKIREAGGQVLRGKVTAIQSNEPFLLSVDTPSGSFSVRADRLVNAAGPFFKDVGQLLGESMPVSCVYQQKIAFEDREGVIPRNMPFTIDLDPQQLSWTEEERAILAEDPQAAKLLDLMPGGIHCRPDGAESGKWIKMGWAYNTQQSDPHAEDPVDPQFPDSLLRAGSKLHPGLQAYIGRLPRNTHHYGGYYAMTEENWPLIGPMKTKGAFMAGALSGYGTMGACATGALCAAWMGGGTLPDYGRMFSLERYDNNHFVEDLISMKDKSVL</sequence>
<reference evidence="4 5" key="1">
    <citation type="journal article" date="2014" name="Genome Announc.">
        <title>Draft Genome Sequence of Advenella kashmirensis Strain W13003, a Polycyclic Aromatic Hydrocarbon-Degrading Bacterium.</title>
        <authorList>
            <person name="Wang X."/>
            <person name="Jin D."/>
            <person name="Zhou L."/>
            <person name="Wu L."/>
            <person name="An W."/>
            <person name="Zhao L."/>
        </authorList>
    </citation>
    <scope>NUCLEOTIDE SEQUENCE [LARGE SCALE GENOMIC DNA]</scope>
    <source>
        <strain evidence="4 5">W13003</strain>
    </source>
</reference>
<evidence type="ECO:0000256" key="1">
    <source>
        <dbReference type="ARBA" id="ARBA00023002"/>
    </source>
</evidence>
<evidence type="ECO:0000313" key="5">
    <source>
        <dbReference type="Proteomes" id="UP000018733"/>
    </source>
</evidence>
<keyword evidence="5" id="KW-1185">Reference proteome</keyword>
<dbReference type="OrthoDB" id="9772081at2"/>
<name>V8QPK3_9BURK</name>
<organism evidence="4 5">
    <name type="scientific">Advenella kashmirensis W13003</name>
    <dbReference type="NCBI Taxonomy" id="1424334"/>
    <lineage>
        <taxon>Bacteria</taxon>
        <taxon>Pseudomonadati</taxon>
        <taxon>Pseudomonadota</taxon>
        <taxon>Betaproteobacteria</taxon>
        <taxon>Burkholderiales</taxon>
        <taxon>Alcaligenaceae</taxon>
    </lineage>
</organism>
<dbReference type="eggNOG" id="COG0665">
    <property type="taxonomic scope" value="Bacteria"/>
</dbReference>
<dbReference type="STRING" id="1424334.W822_18595"/>
<proteinExistence type="predicted"/>
<accession>V8QPK3</accession>
<dbReference type="PATRIC" id="fig|1424334.3.peg.3733"/>
<dbReference type="Gene3D" id="3.50.50.60">
    <property type="entry name" value="FAD/NAD(P)-binding domain"/>
    <property type="match status" value="1"/>
</dbReference>
<keyword evidence="2" id="KW-0472">Membrane</keyword>
<dbReference type="PANTHER" id="PTHR13847:SF287">
    <property type="entry name" value="FAD-DEPENDENT OXIDOREDUCTASE DOMAIN-CONTAINING PROTEIN 1"/>
    <property type="match status" value="1"/>
</dbReference>
<dbReference type="InterPro" id="IPR036188">
    <property type="entry name" value="FAD/NAD-bd_sf"/>
</dbReference>
<evidence type="ECO:0000259" key="3">
    <source>
        <dbReference type="Pfam" id="PF01266"/>
    </source>
</evidence>
<dbReference type="Gene3D" id="3.30.9.10">
    <property type="entry name" value="D-Amino Acid Oxidase, subunit A, domain 2"/>
    <property type="match status" value="1"/>
</dbReference>
<feature type="domain" description="FAD dependent oxidoreductase" evidence="3">
    <location>
        <begin position="10"/>
        <end position="422"/>
    </location>
</feature>
<protein>
    <submittedName>
        <fullName evidence="4">FAD-dependent oxidoreductase</fullName>
    </submittedName>
</protein>
<gene>
    <name evidence="4" type="ORF">W822_18595</name>
</gene>
<dbReference type="Pfam" id="PF01266">
    <property type="entry name" value="DAO"/>
    <property type="match status" value="1"/>
</dbReference>
<keyword evidence="2" id="KW-0812">Transmembrane</keyword>
<dbReference type="EMBL" id="AYXT01000012">
    <property type="protein sequence ID" value="ETF01268.1"/>
    <property type="molecule type" value="Genomic_DNA"/>
</dbReference>
<dbReference type="GO" id="GO:0005737">
    <property type="term" value="C:cytoplasm"/>
    <property type="evidence" value="ECO:0007669"/>
    <property type="project" value="TreeGrafter"/>
</dbReference>
<evidence type="ECO:0000256" key="2">
    <source>
        <dbReference type="SAM" id="Phobius"/>
    </source>
</evidence>
<dbReference type="GO" id="GO:0016491">
    <property type="term" value="F:oxidoreductase activity"/>
    <property type="evidence" value="ECO:0007669"/>
    <property type="project" value="UniProtKB-KW"/>
</dbReference>
<dbReference type="PANTHER" id="PTHR13847">
    <property type="entry name" value="SARCOSINE DEHYDROGENASE-RELATED"/>
    <property type="match status" value="1"/>
</dbReference>
<keyword evidence="1" id="KW-0560">Oxidoreductase</keyword>
<dbReference type="HOGENOM" id="CLU_047801_0_0_4"/>
<dbReference type="InterPro" id="IPR006076">
    <property type="entry name" value="FAD-dep_OxRdtase"/>
</dbReference>
<evidence type="ECO:0000313" key="4">
    <source>
        <dbReference type="EMBL" id="ETF01268.1"/>
    </source>
</evidence>
<dbReference type="SUPFAM" id="SSF51905">
    <property type="entry name" value="FAD/NAD(P)-binding domain"/>
    <property type="match status" value="1"/>
</dbReference>
<feature type="transmembrane region" description="Helical" evidence="2">
    <location>
        <begin position="6"/>
        <end position="27"/>
    </location>
</feature>
<keyword evidence="2" id="KW-1133">Transmembrane helix</keyword>
<dbReference type="AlphaFoldDB" id="V8QPK3"/>
<dbReference type="Proteomes" id="UP000018733">
    <property type="component" value="Unassembled WGS sequence"/>
</dbReference>